<feature type="non-terminal residue" evidence="2">
    <location>
        <position position="131"/>
    </location>
</feature>
<evidence type="ECO:0000256" key="1">
    <source>
        <dbReference type="SAM" id="MobiDB-lite"/>
    </source>
</evidence>
<feature type="region of interest" description="Disordered" evidence="1">
    <location>
        <begin position="1"/>
        <end position="26"/>
    </location>
</feature>
<dbReference type="Proteomes" id="UP000789342">
    <property type="component" value="Unassembled WGS sequence"/>
</dbReference>
<comment type="caution">
    <text evidence="2">The sequence shown here is derived from an EMBL/GenBank/DDBJ whole genome shotgun (WGS) entry which is preliminary data.</text>
</comment>
<organism evidence="2 3">
    <name type="scientific">Acaulospora morrowiae</name>
    <dbReference type="NCBI Taxonomy" id="94023"/>
    <lineage>
        <taxon>Eukaryota</taxon>
        <taxon>Fungi</taxon>
        <taxon>Fungi incertae sedis</taxon>
        <taxon>Mucoromycota</taxon>
        <taxon>Glomeromycotina</taxon>
        <taxon>Glomeromycetes</taxon>
        <taxon>Diversisporales</taxon>
        <taxon>Acaulosporaceae</taxon>
        <taxon>Acaulospora</taxon>
    </lineage>
</organism>
<gene>
    <name evidence="2" type="ORF">AMORRO_LOCUS12929</name>
</gene>
<accession>A0A9N9HZN1</accession>
<proteinExistence type="predicted"/>
<name>A0A9N9HZN1_9GLOM</name>
<protein>
    <submittedName>
        <fullName evidence="2">10873_t:CDS:1</fullName>
    </submittedName>
</protein>
<evidence type="ECO:0000313" key="2">
    <source>
        <dbReference type="EMBL" id="CAG8714801.1"/>
    </source>
</evidence>
<evidence type="ECO:0000313" key="3">
    <source>
        <dbReference type="Proteomes" id="UP000789342"/>
    </source>
</evidence>
<sequence length="131" mass="15101">GKKLEVPISHNGIEKLAQPEELEENDCGSEDMFEGIEYESEEVKKEEGYYTGDLSEGKERVDWEEISSPAIYLTALEEVPTWEEEGVEYTDEKHKMELDNLTKEEQAEVMKLFGKEGELFAEEMNELTQTN</sequence>
<reference evidence="2" key="1">
    <citation type="submission" date="2021-06" db="EMBL/GenBank/DDBJ databases">
        <authorList>
            <person name="Kallberg Y."/>
            <person name="Tangrot J."/>
            <person name="Rosling A."/>
        </authorList>
    </citation>
    <scope>NUCLEOTIDE SEQUENCE</scope>
    <source>
        <strain evidence="2">CL551</strain>
    </source>
</reference>
<feature type="non-terminal residue" evidence="2">
    <location>
        <position position="1"/>
    </location>
</feature>
<keyword evidence="3" id="KW-1185">Reference proteome</keyword>
<dbReference type="AlphaFoldDB" id="A0A9N9HZN1"/>
<dbReference type="EMBL" id="CAJVPV010020485">
    <property type="protein sequence ID" value="CAG8714801.1"/>
    <property type="molecule type" value="Genomic_DNA"/>
</dbReference>